<protein>
    <submittedName>
        <fullName evidence="1">Uncharacterized protein</fullName>
    </submittedName>
</protein>
<proteinExistence type="predicted"/>
<evidence type="ECO:0000313" key="1">
    <source>
        <dbReference type="EMBL" id="KAI4351538.1"/>
    </source>
</evidence>
<name>A0ACB9PS73_BAUVA</name>
<keyword evidence="2" id="KW-1185">Reference proteome</keyword>
<reference evidence="1 2" key="1">
    <citation type="journal article" date="2022" name="DNA Res.">
        <title>Chromosomal-level genome assembly of the orchid tree Bauhinia variegata (Leguminosae; Cercidoideae) supports the allotetraploid origin hypothesis of Bauhinia.</title>
        <authorList>
            <person name="Zhong Y."/>
            <person name="Chen Y."/>
            <person name="Zheng D."/>
            <person name="Pang J."/>
            <person name="Liu Y."/>
            <person name="Luo S."/>
            <person name="Meng S."/>
            <person name="Qian L."/>
            <person name="Wei D."/>
            <person name="Dai S."/>
            <person name="Zhou R."/>
        </authorList>
    </citation>
    <scope>NUCLEOTIDE SEQUENCE [LARGE SCALE GENOMIC DNA]</scope>
    <source>
        <strain evidence="1">BV-YZ2020</strain>
    </source>
</reference>
<accession>A0ACB9PS73</accession>
<organism evidence="1 2">
    <name type="scientific">Bauhinia variegata</name>
    <name type="common">Purple orchid tree</name>
    <name type="synonym">Phanera variegata</name>
    <dbReference type="NCBI Taxonomy" id="167791"/>
    <lineage>
        <taxon>Eukaryota</taxon>
        <taxon>Viridiplantae</taxon>
        <taxon>Streptophyta</taxon>
        <taxon>Embryophyta</taxon>
        <taxon>Tracheophyta</taxon>
        <taxon>Spermatophyta</taxon>
        <taxon>Magnoliopsida</taxon>
        <taxon>eudicotyledons</taxon>
        <taxon>Gunneridae</taxon>
        <taxon>Pentapetalae</taxon>
        <taxon>rosids</taxon>
        <taxon>fabids</taxon>
        <taxon>Fabales</taxon>
        <taxon>Fabaceae</taxon>
        <taxon>Cercidoideae</taxon>
        <taxon>Cercideae</taxon>
        <taxon>Bauhiniinae</taxon>
        <taxon>Bauhinia</taxon>
    </lineage>
</organism>
<dbReference type="Proteomes" id="UP000828941">
    <property type="component" value="Chromosome 3"/>
</dbReference>
<evidence type="ECO:0000313" key="2">
    <source>
        <dbReference type="Proteomes" id="UP000828941"/>
    </source>
</evidence>
<dbReference type="EMBL" id="CM039428">
    <property type="protein sequence ID" value="KAI4351538.1"/>
    <property type="molecule type" value="Genomic_DNA"/>
</dbReference>
<sequence length="572" mass="63987">MASHSQQAQDFASSQIFPESIQVLAIDANPVCLRIHRALLEKCKYKVITIADTKEALHLLRQPENKIDLVLSHVVRHDNMDGLELMETISSSKMDVPVVLVSARDDMDYIMRGLRHGASDYLIKPVRLADIKKLWYHVFKKMTAGTPAGNPCIPKNIIIIKEEEEDMPNSKRVRCEDLKKEESEITITSNRGASSSNSKRRISWTADLHAKFLDAMNKLGTKNKIYPLNILEQMNVPGLTRQNIASHLQVSYFLHSSNPYAILRENLRKSENENTKAEENDVLTEDEEKTIQLVARSNPKPVESISAAKTTSNRQIQRLQQQALPPSQHMPVLQTPMQTSQQHMGTVASIQPSHIICQGQTVHDHQMKQNLDSASTFDVLNNPIVQQALSQQDFGYGANNPSYLSFQQSDSQSYFPNYPNSSPNSFGFASHLVEAATSSKLGVFSQHALATMPPLQNFPLSSQYGGQHAMDFVQSGGDSIIRRNLIDCTSNMQVTGAAPSYMPENDEARLEQFNQEKFCSNGDLLCRKNFSDSILNERAGLNGSLPHPKSFPDSELNELIWQFNGCATPQLP</sequence>
<gene>
    <name evidence="1" type="ORF">L6164_005896</name>
</gene>
<comment type="caution">
    <text evidence="1">The sequence shown here is derived from an EMBL/GenBank/DDBJ whole genome shotgun (WGS) entry which is preliminary data.</text>
</comment>